<organism evidence="2 3">
    <name type="scientific">Paenibacillus sambharensis</name>
    <dbReference type="NCBI Taxonomy" id="1803190"/>
    <lineage>
        <taxon>Bacteria</taxon>
        <taxon>Bacillati</taxon>
        <taxon>Bacillota</taxon>
        <taxon>Bacilli</taxon>
        <taxon>Bacillales</taxon>
        <taxon>Paenibacillaceae</taxon>
        <taxon>Paenibacillus</taxon>
    </lineage>
</organism>
<dbReference type="SMART" id="SM00886">
    <property type="entry name" value="Dabb"/>
    <property type="match status" value="1"/>
</dbReference>
<evidence type="ECO:0000313" key="2">
    <source>
        <dbReference type="EMBL" id="PZD97651.1"/>
    </source>
</evidence>
<dbReference type="RefSeq" id="WP_111145012.1">
    <property type="nucleotide sequence ID" value="NZ_QKRB01000010.1"/>
</dbReference>
<feature type="domain" description="Stress-response A/B barrel" evidence="1">
    <location>
        <begin position="6"/>
        <end position="98"/>
    </location>
</feature>
<dbReference type="Gene3D" id="3.30.70.100">
    <property type="match status" value="1"/>
</dbReference>
<gene>
    <name evidence="2" type="ORF">DNH61_01920</name>
</gene>
<accession>A0A2W1M147</accession>
<dbReference type="EMBL" id="QKRB01000010">
    <property type="protein sequence ID" value="PZD97651.1"/>
    <property type="molecule type" value="Genomic_DNA"/>
</dbReference>
<dbReference type="AlphaFoldDB" id="A0A2W1M147"/>
<evidence type="ECO:0000259" key="1">
    <source>
        <dbReference type="PROSITE" id="PS51502"/>
    </source>
</evidence>
<dbReference type="SUPFAM" id="SSF54909">
    <property type="entry name" value="Dimeric alpha+beta barrel"/>
    <property type="match status" value="1"/>
</dbReference>
<sequence>MEGNRLRHMVVFSLHHGPDAAETETFLADGQRLLSAIPTVEHFEVLRQISPKCDYDYGFSMEFADRAAYEAYNADPDHVAFVEERWKKEVARFQEIDFSDIRVTG</sequence>
<dbReference type="OrthoDB" id="9808130at2"/>
<name>A0A2W1M147_9BACL</name>
<reference evidence="2 3" key="1">
    <citation type="submission" date="2018-06" db="EMBL/GenBank/DDBJ databases">
        <title>Paenibacillus imtechensis sp. nov.</title>
        <authorList>
            <person name="Pinnaka A.K."/>
            <person name="Singh H."/>
            <person name="Kaur M."/>
        </authorList>
    </citation>
    <scope>NUCLEOTIDE SEQUENCE [LARGE SCALE GENOMIC DNA]</scope>
    <source>
        <strain evidence="2 3">SMB1</strain>
    </source>
</reference>
<comment type="caution">
    <text evidence="2">The sequence shown here is derived from an EMBL/GenBank/DDBJ whole genome shotgun (WGS) entry which is preliminary data.</text>
</comment>
<dbReference type="PROSITE" id="PS51502">
    <property type="entry name" value="S_R_A_B_BARREL"/>
    <property type="match status" value="1"/>
</dbReference>
<protein>
    <submittedName>
        <fullName evidence="2">Dabb family protein</fullName>
    </submittedName>
</protein>
<keyword evidence="3" id="KW-1185">Reference proteome</keyword>
<dbReference type="InterPro" id="IPR011008">
    <property type="entry name" value="Dimeric_a/b-barrel"/>
</dbReference>
<dbReference type="Proteomes" id="UP000249522">
    <property type="component" value="Unassembled WGS sequence"/>
</dbReference>
<dbReference type="InterPro" id="IPR013097">
    <property type="entry name" value="Dabb"/>
</dbReference>
<dbReference type="Pfam" id="PF07876">
    <property type="entry name" value="Dabb"/>
    <property type="match status" value="1"/>
</dbReference>
<evidence type="ECO:0000313" key="3">
    <source>
        <dbReference type="Proteomes" id="UP000249522"/>
    </source>
</evidence>
<proteinExistence type="predicted"/>